<feature type="repeat" description="WD" evidence="4">
    <location>
        <begin position="156"/>
        <end position="197"/>
    </location>
</feature>
<protein>
    <recommendedName>
        <fullName evidence="5">Coronin</fullName>
    </recommendedName>
</protein>
<evidence type="ECO:0000256" key="1">
    <source>
        <dbReference type="ARBA" id="ARBA00009482"/>
    </source>
</evidence>
<dbReference type="InterPro" id="IPR015943">
    <property type="entry name" value="WD40/YVTN_repeat-like_dom_sf"/>
</dbReference>
<dbReference type="EMBL" id="JNBS01003396">
    <property type="protein sequence ID" value="OQR87535.1"/>
    <property type="molecule type" value="Genomic_DNA"/>
</dbReference>
<evidence type="ECO:0000256" key="6">
    <source>
        <dbReference type="SAM" id="MobiDB-lite"/>
    </source>
</evidence>
<evidence type="ECO:0000256" key="5">
    <source>
        <dbReference type="RuleBase" id="RU280818"/>
    </source>
</evidence>
<feature type="repeat" description="WD" evidence="4">
    <location>
        <begin position="612"/>
        <end position="654"/>
    </location>
</feature>
<dbReference type="InterPro" id="IPR015505">
    <property type="entry name" value="Coronin"/>
</dbReference>
<dbReference type="PANTHER" id="PTHR10856:SF20">
    <property type="entry name" value="CORONIN-7"/>
    <property type="match status" value="1"/>
</dbReference>
<accession>A0A1V9YP86</accession>
<evidence type="ECO:0000256" key="3">
    <source>
        <dbReference type="ARBA" id="ARBA00022737"/>
    </source>
</evidence>
<evidence type="ECO:0000256" key="2">
    <source>
        <dbReference type="ARBA" id="ARBA00022574"/>
    </source>
</evidence>
<dbReference type="SUPFAM" id="SSF50978">
    <property type="entry name" value="WD40 repeat-like"/>
    <property type="match status" value="2"/>
</dbReference>
<dbReference type="FunFam" id="2.130.10.10:FF:000774">
    <property type="entry name" value="Coronin"/>
    <property type="match status" value="1"/>
</dbReference>
<dbReference type="PROSITE" id="PS50082">
    <property type="entry name" value="WD_REPEATS_2"/>
    <property type="match status" value="3"/>
</dbReference>
<dbReference type="PROSITE" id="PS50294">
    <property type="entry name" value="WD_REPEATS_REGION"/>
    <property type="match status" value="3"/>
</dbReference>
<organism evidence="7 8">
    <name type="scientific">Thraustotheca clavata</name>
    <dbReference type="NCBI Taxonomy" id="74557"/>
    <lineage>
        <taxon>Eukaryota</taxon>
        <taxon>Sar</taxon>
        <taxon>Stramenopiles</taxon>
        <taxon>Oomycota</taxon>
        <taxon>Saprolegniomycetes</taxon>
        <taxon>Saprolegniales</taxon>
        <taxon>Achlyaceae</taxon>
        <taxon>Thraustotheca</taxon>
    </lineage>
</organism>
<comment type="caution">
    <text evidence="7">The sequence shown here is derived from an EMBL/GenBank/DDBJ whole genome shotgun (WGS) entry which is preliminary data.</text>
</comment>
<dbReference type="AlphaFoldDB" id="A0A1V9YP86"/>
<feature type="region of interest" description="Disordered" evidence="6">
    <location>
        <begin position="935"/>
        <end position="955"/>
    </location>
</feature>
<dbReference type="SMART" id="SM00320">
    <property type="entry name" value="WD40"/>
    <property type="match status" value="7"/>
</dbReference>
<feature type="compositionally biased region" description="Polar residues" evidence="6">
    <location>
        <begin position="398"/>
        <end position="412"/>
    </location>
</feature>
<feature type="non-terminal residue" evidence="7">
    <location>
        <position position="1"/>
    </location>
</feature>
<feature type="repeat" description="WD" evidence="4">
    <location>
        <begin position="71"/>
        <end position="105"/>
    </location>
</feature>
<dbReference type="Pfam" id="PF16300">
    <property type="entry name" value="WD40_4"/>
    <property type="match status" value="2"/>
</dbReference>
<reference evidence="7 8" key="1">
    <citation type="journal article" date="2014" name="Genome Biol. Evol.">
        <title>The secreted proteins of Achlya hypogyna and Thraustotheca clavata identify the ancestral oomycete secretome and reveal gene acquisitions by horizontal gene transfer.</title>
        <authorList>
            <person name="Misner I."/>
            <person name="Blouin N."/>
            <person name="Leonard G."/>
            <person name="Richards T.A."/>
            <person name="Lane C.E."/>
        </authorList>
    </citation>
    <scope>NUCLEOTIDE SEQUENCE [LARGE SCALE GENOMIC DNA]</scope>
    <source>
        <strain evidence="7 8">ATCC 34112</strain>
    </source>
</reference>
<proteinExistence type="inferred from homology"/>
<dbReference type="PANTHER" id="PTHR10856">
    <property type="entry name" value="CORONIN"/>
    <property type="match status" value="1"/>
</dbReference>
<feature type="region of interest" description="Disordered" evidence="6">
    <location>
        <begin position="398"/>
        <end position="420"/>
    </location>
</feature>
<dbReference type="InterPro" id="IPR001680">
    <property type="entry name" value="WD40_rpt"/>
</dbReference>
<feature type="non-terminal residue" evidence="7">
    <location>
        <position position="955"/>
    </location>
</feature>
<keyword evidence="8" id="KW-1185">Reference proteome</keyword>
<dbReference type="SMART" id="SM01167">
    <property type="entry name" value="DUF1900"/>
    <property type="match status" value="2"/>
</dbReference>
<dbReference type="InterPro" id="IPR019775">
    <property type="entry name" value="WD40_repeat_CS"/>
</dbReference>
<dbReference type="InterPro" id="IPR036322">
    <property type="entry name" value="WD40_repeat_dom_sf"/>
</dbReference>
<keyword evidence="3 5" id="KW-0677">Repeat</keyword>
<gene>
    <name evidence="7" type="ORF">THRCLA_10448</name>
</gene>
<dbReference type="Gene3D" id="2.130.10.10">
    <property type="entry name" value="YVTN repeat-like/Quinoprotein amine dehydrogenase"/>
    <property type="match status" value="2"/>
</dbReference>
<dbReference type="PROSITE" id="PS00678">
    <property type="entry name" value="WD_REPEATS_1"/>
    <property type="match status" value="1"/>
</dbReference>
<name>A0A1V9YP86_9STRA</name>
<dbReference type="OrthoDB" id="1850764at2759"/>
<sequence length="955" mass="104335">KYRNLLGTTPPRNEWYEELQLDSARLDLYPIATSLEKMAFPSQYNAGAVIEVKALEDVGKANAHATSARLLRSHTQRVNSLAFSPFEANLLVSGADDCTFKLWSLGENDECAHTITLNDRILSLGFHPSAKDILYAAMNTDVIVLSLETNQVLFEAQNHPNAITGVTWNENGSLLLSICQDKNIRAWDPRSSEAAITTSGHQGRKAASITWAFESYFVTAGFNKLQERELCLWDVRSLEKPIGRERMDSSTGLLQPLVDADTKLLFVGGRGDRSVRAYELQPDKKQCFSSLQQNAVATATWGLALLPKSICRTDQCEVARILSIGSQSIEPVNYTVPRKEAVNQFQADLYPDTKGSTPAMSATQWQNGENLSPNYVPIKPNSWISNTSAPSVTTLNGWNTPAVSTQPKSTRTAPVAVSTHPKTTLAATPEVTNESKPAWMAPQSAPAPLPQWMAKPAAKVAEPPSSSSWAAQSGWGQVPESIILPTATAPTEVTFELSEKAKRLGAIQGHKLKYITGRPEAKSESYTNVQADGVAFATNGSVWAASASGTGGPVIIHSVAEKGKVESSTIIHGHKAAVMDMEFSQFRTSILATASDDAIWDVDNSIAPQCTLEGHSKGVRCLSFHPSANNVLATGSMDATIRLWDLESGQSQQEITKFDESPFNISFNADGSLFATITRDKVLRIVDPRANQTVSMACAHPGSKAQRVVWCTQQASSIVFTVGFSQRSERQICLWDARNLLDPLVTTTIDTSGSALLPLYDASSNVMYLVGRGDRTILSYEIDTTKPAMLPCSIFSFQGPPISSAAFLPKPMCNIEDVELNRMLLLTSGSTIDPISFYLPRAEKLKSYFQDDVYGDIPTNTPTLSAEEWFSGETSMPNFTTLQPEGMPKLSDKPPDAPIVPKVIGFQARKQKELQEQKEKDERFERLHSLAYQPSLHANATLKQDDDSSDGGWDD</sequence>
<dbReference type="Pfam" id="PF00400">
    <property type="entry name" value="WD40"/>
    <property type="match status" value="3"/>
</dbReference>
<dbReference type="Proteomes" id="UP000243217">
    <property type="component" value="Unassembled WGS sequence"/>
</dbReference>
<keyword evidence="2 4" id="KW-0853">WD repeat</keyword>
<evidence type="ECO:0000256" key="4">
    <source>
        <dbReference type="PROSITE-ProRule" id="PRU00221"/>
    </source>
</evidence>
<evidence type="ECO:0000313" key="8">
    <source>
        <dbReference type="Proteomes" id="UP000243217"/>
    </source>
</evidence>
<comment type="similarity">
    <text evidence="1 5">Belongs to the WD repeat coronin family.</text>
</comment>
<evidence type="ECO:0000313" key="7">
    <source>
        <dbReference type="EMBL" id="OQR87535.1"/>
    </source>
</evidence>